<dbReference type="InterPro" id="IPR032710">
    <property type="entry name" value="NTF2-like_dom_sf"/>
</dbReference>
<dbReference type="InterPro" id="IPR037401">
    <property type="entry name" value="SnoaL-like"/>
</dbReference>
<dbReference type="SUPFAM" id="SSF54427">
    <property type="entry name" value="NTF2-like"/>
    <property type="match status" value="1"/>
</dbReference>
<proteinExistence type="predicted"/>
<protein>
    <submittedName>
        <fullName evidence="2">Nuclear transport factor 2 family protein</fullName>
    </submittedName>
</protein>
<dbReference type="RefSeq" id="WP_280576417.1">
    <property type="nucleotide sequence ID" value="NZ_JARXRM010000046.1"/>
</dbReference>
<evidence type="ECO:0000313" key="3">
    <source>
        <dbReference type="Proteomes" id="UP001156940"/>
    </source>
</evidence>
<name>A0ABT6JDX9_9GAMM</name>
<accession>A0ABT6JDX9</accession>
<dbReference type="Gene3D" id="3.10.450.50">
    <property type="match status" value="1"/>
</dbReference>
<sequence length="132" mass="14827">MKEEIRQLVERWQAAIRAGDMDGILADHAEDVLMFDVPEPLQAEGKAEYRKTWELFFQYGKPGKDVFTIEDLRITAGSEVAFCTGLLRIGGSAHPVCRLTLGLTRVDGHWRIAHEHHSAPHALQPAPRRDAS</sequence>
<reference evidence="2 3" key="1">
    <citation type="submission" date="2023-04" db="EMBL/GenBank/DDBJ databases">
        <title>Luteimonas endophyticus RD2P54.</title>
        <authorList>
            <person name="Sun J.-Q."/>
        </authorList>
    </citation>
    <scope>NUCLEOTIDE SEQUENCE [LARGE SCALE GENOMIC DNA]</scope>
    <source>
        <strain evidence="2 3">RD2P54</strain>
    </source>
</reference>
<organism evidence="2 3">
    <name type="scientific">Luteimonas endophytica</name>
    <dbReference type="NCBI Taxonomy" id="3042023"/>
    <lineage>
        <taxon>Bacteria</taxon>
        <taxon>Pseudomonadati</taxon>
        <taxon>Pseudomonadota</taxon>
        <taxon>Gammaproteobacteria</taxon>
        <taxon>Lysobacterales</taxon>
        <taxon>Lysobacteraceae</taxon>
        <taxon>Luteimonas</taxon>
    </lineage>
</organism>
<evidence type="ECO:0000259" key="1">
    <source>
        <dbReference type="Pfam" id="PF13474"/>
    </source>
</evidence>
<dbReference type="Proteomes" id="UP001156940">
    <property type="component" value="Unassembled WGS sequence"/>
</dbReference>
<gene>
    <name evidence="2" type="ORF">QFW77_18825</name>
</gene>
<keyword evidence="3" id="KW-1185">Reference proteome</keyword>
<evidence type="ECO:0000313" key="2">
    <source>
        <dbReference type="EMBL" id="MDH5825026.1"/>
    </source>
</evidence>
<dbReference type="Pfam" id="PF13474">
    <property type="entry name" value="SnoaL_3"/>
    <property type="match status" value="1"/>
</dbReference>
<comment type="caution">
    <text evidence="2">The sequence shown here is derived from an EMBL/GenBank/DDBJ whole genome shotgun (WGS) entry which is preliminary data.</text>
</comment>
<feature type="domain" description="SnoaL-like" evidence="1">
    <location>
        <begin position="5"/>
        <end position="120"/>
    </location>
</feature>
<dbReference type="EMBL" id="JARXRM010000046">
    <property type="protein sequence ID" value="MDH5825026.1"/>
    <property type="molecule type" value="Genomic_DNA"/>
</dbReference>